<protein>
    <submittedName>
        <fullName evidence="3">TRAP transporter substrate-binding protein</fullName>
    </submittedName>
</protein>
<dbReference type="AlphaFoldDB" id="A0A975F3Z3"/>
<dbReference type="Gene3D" id="3.40.190.170">
    <property type="entry name" value="Bacterial extracellular solute-binding protein, family 7"/>
    <property type="match status" value="1"/>
</dbReference>
<dbReference type="PANTHER" id="PTHR33376">
    <property type="match status" value="1"/>
</dbReference>
<dbReference type="InterPro" id="IPR004682">
    <property type="entry name" value="TRAP_DctP"/>
</dbReference>
<dbReference type="GO" id="GO:0055085">
    <property type="term" value="P:transmembrane transport"/>
    <property type="evidence" value="ECO:0007669"/>
    <property type="project" value="InterPro"/>
</dbReference>
<gene>
    <name evidence="3" type="ORF">HRQ91_07375</name>
</gene>
<keyword evidence="1 2" id="KW-0732">Signal</keyword>
<dbReference type="NCBIfam" id="NF037995">
    <property type="entry name" value="TRAP_S1"/>
    <property type="match status" value="1"/>
</dbReference>
<organism evidence="3 4">
    <name type="scientific">Treponema parvum</name>
    <dbReference type="NCBI Taxonomy" id="138851"/>
    <lineage>
        <taxon>Bacteria</taxon>
        <taxon>Pseudomonadati</taxon>
        <taxon>Spirochaetota</taxon>
        <taxon>Spirochaetia</taxon>
        <taxon>Spirochaetales</taxon>
        <taxon>Treponemataceae</taxon>
        <taxon>Treponema</taxon>
    </lineage>
</organism>
<keyword evidence="4" id="KW-1185">Reference proteome</keyword>
<evidence type="ECO:0000256" key="2">
    <source>
        <dbReference type="SAM" id="SignalP"/>
    </source>
</evidence>
<dbReference type="RefSeq" id="WP_210118956.1">
    <property type="nucleotide sequence ID" value="NZ_CP054142.1"/>
</dbReference>
<dbReference type="EMBL" id="CP054142">
    <property type="protein sequence ID" value="QTQ14285.1"/>
    <property type="molecule type" value="Genomic_DNA"/>
</dbReference>
<dbReference type="PANTHER" id="PTHR33376:SF2">
    <property type="entry name" value="DICARBOXYLATE-BINDING PERIPLASMIC PROTEIN"/>
    <property type="match status" value="1"/>
</dbReference>
<evidence type="ECO:0000313" key="3">
    <source>
        <dbReference type="EMBL" id="QTQ14285.1"/>
    </source>
</evidence>
<dbReference type="PIRSF" id="PIRSF006470">
    <property type="entry name" value="DctB"/>
    <property type="match status" value="1"/>
</dbReference>
<dbReference type="KEGG" id="tpav:HRQ91_07375"/>
<dbReference type="GO" id="GO:0030246">
    <property type="term" value="F:carbohydrate binding"/>
    <property type="evidence" value="ECO:0007669"/>
    <property type="project" value="TreeGrafter"/>
</dbReference>
<dbReference type="GO" id="GO:0030288">
    <property type="term" value="C:outer membrane-bounded periplasmic space"/>
    <property type="evidence" value="ECO:0007669"/>
    <property type="project" value="InterPro"/>
</dbReference>
<dbReference type="PROSITE" id="PS51257">
    <property type="entry name" value="PROKAR_LIPOPROTEIN"/>
    <property type="match status" value="1"/>
</dbReference>
<proteinExistence type="predicted"/>
<name>A0A975F3Z3_9SPIR</name>
<dbReference type="Pfam" id="PF03480">
    <property type="entry name" value="DctP"/>
    <property type="match status" value="1"/>
</dbReference>
<dbReference type="Proteomes" id="UP000671908">
    <property type="component" value="Chromosome"/>
</dbReference>
<reference evidence="3 4" key="1">
    <citation type="journal article" date="2021" name="Microbiol. Resour. Announc.">
        <title>Complete Genome Sequences of Three Human Oral Treponema parvum Isolates.</title>
        <authorList>
            <person name="Zeng H."/>
            <person name="Watt R.M."/>
        </authorList>
    </citation>
    <scope>NUCLEOTIDE SEQUENCE [LARGE SCALE GENOMIC DNA]</scope>
    <source>
        <strain evidence="3 4">ATCC 700770</strain>
    </source>
</reference>
<sequence length="336" mass="36762">MKKITAVFLVLAIACAAVLAKGGSETSKSVTLKLSEVHVDGYPTTMADQEFARLVKEKTEGRVNIEVYSNGTLYGEETGAIEAMQVGDCGFARVSASPVANYVPALNAIQLPYLYNSADHMWAVLNGEVGQNMLDAVQKSGSGLIGLCWYDSGSRNFYTTKVVRQAKDIKGMKIRMQNNTMMCRIIELCGGTPVTGIGPNDIYSAIQQGVIDGAENNWATYYSKGDYEVAKYFCLDAHTRIPEILLGSVAALKKAGISEADIAIIKECAKQTQEYEIAQWKAMEKKAESAVRANGNIVYEPTVEDLKTFQNAVAAIYTEYGKGYENIIEKIRNTKY</sequence>
<evidence type="ECO:0000256" key="1">
    <source>
        <dbReference type="ARBA" id="ARBA00022729"/>
    </source>
</evidence>
<accession>A0A975F3Z3</accession>
<dbReference type="InterPro" id="IPR038404">
    <property type="entry name" value="TRAP_DctP_sf"/>
</dbReference>
<evidence type="ECO:0000313" key="4">
    <source>
        <dbReference type="Proteomes" id="UP000671908"/>
    </source>
</evidence>
<feature type="signal peptide" evidence="2">
    <location>
        <begin position="1"/>
        <end position="20"/>
    </location>
</feature>
<dbReference type="CDD" id="cd13671">
    <property type="entry name" value="PBP2_TRAP_SBP_like_3"/>
    <property type="match status" value="1"/>
</dbReference>
<feature type="chain" id="PRO_5036741995" evidence="2">
    <location>
        <begin position="21"/>
        <end position="336"/>
    </location>
</feature>
<dbReference type="InterPro" id="IPR018389">
    <property type="entry name" value="DctP_fam"/>
</dbReference>